<dbReference type="PANTHER" id="PTHR33070:SF120">
    <property type="entry name" value="EXPRESSED PROTEIN"/>
    <property type="match status" value="1"/>
</dbReference>
<dbReference type="PANTHER" id="PTHR33070">
    <property type="entry name" value="OS06G0725500 PROTEIN"/>
    <property type="match status" value="1"/>
</dbReference>
<name>A0A5J5BXD9_9ASTE</name>
<evidence type="ECO:0000256" key="1">
    <source>
        <dbReference type="SAM" id="Coils"/>
    </source>
</evidence>
<dbReference type="GO" id="GO:0048367">
    <property type="term" value="P:shoot system development"/>
    <property type="evidence" value="ECO:0007669"/>
    <property type="project" value="InterPro"/>
</dbReference>
<dbReference type="InterPro" id="IPR004320">
    <property type="entry name" value="BPS1_pln"/>
</dbReference>
<dbReference type="AlphaFoldDB" id="A0A5J5BXD9"/>
<reference evidence="2 3" key="1">
    <citation type="submission" date="2019-09" db="EMBL/GenBank/DDBJ databases">
        <title>A chromosome-level genome assembly of the Chinese tupelo Nyssa sinensis.</title>
        <authorList>
            <person name="Yang X."/>
            <person name="Kang M."/>
            <person name="Yang Y."/>
            <person name="Xiong H."/>
            <person name="Wang M."/>
            <person name="Zhang Z."/>
            <person name="Wang Z."/>
            <person name="Wu H."/>
            <person name="Ma T."/>
            <person name="Liu J."/>
            <person name="Xi Z."/>
        </authorList>
    </citation>
    <scope>NUCLEOTIDE SEQUENCE [LARGE SCALE GENOMIC DNA]</scope>
    <source>
        <strain evidence="2">J267</strain>
        <tissue evidence="2">Leaf</tissue>
    </source>
</reference>
<evidence type="ECO:0000313" key="3">
    <source>
        <dbReference type="Proteomes" id="UP000325577"/>
    </source>
</evidence>
<feature type="coiled-coil region" evidence="1">
    <location>
        <begin position="260"/>
        <end position="294"/>
    </location>
</feature>
<keyword evidence="1" id="KW-0175">Coiled coil</keyword>
<gene>
    <name evidence="2" type="ORF">F0562_003997</name>
</gene>
<evidence type="ECO:0000313" key="2">
    <source>
        <dbReference type="EMBL" id="KAA8547568.1"/>
    </source>
</evidence>
<protein>
    <recommendedName>
        <fullName evidence="4">DUF241 domain-containing protein</fullName>
    </recommendedName>
</protein>
<accession>A0A5J5BXD9</accession>
<proteinExistence type="predicted"/>
<dbReference type="Proteomes" id="UP000325577">
    <property type="component" value="Linkage Group LG1"/>
</dbReference>
<evidence type="ECO:0008006" key="4">
    <source>
        <dbReference type="Google" id="ProtNLM"/>
    </source>
</evidence>
<keyword evidence="3" id="KW-1185">Reference proteome</keyword>
<dbReference type="EMBL" id="CM018032">
    <property type="protein sequence ID" value="KAA8547568.1"/>
    <property type="molecule type" value="Genomic_DNA"/>
</dbReference>
<dbReference type="GO" id="GO:0048364">
    <property type="term" value="P:root development"/>
    <property type="evidence" value="ECO:0007669"/>
    <property type="project" value="InterPro"/>
</dbReference>
<dbReference type="Pfam" id="PF03087">
    <property type="entry name" value="BPS1"/>
    <property type="match status" value="2"/>
</dbReference>
<organism evidence="2 3">
    <name type="scientific">Nyssa sinensis</name>
    <dbReference type="NCBI Taxonomy" id="561372"/>
    <lineage>
        <taxon>Eukaryota</taxon>
        <taxon>Viridiplantae</taxon>
        <taxon>Streptophyta</taxon>
        <taxon>Embryophyta</taxon>
        <taxon>Tracheophyta</taxon>
        <taxon>Spermatophyta</taxon>
        <taxon>Magnoliopsida</taxon>
        <taxon>eudicotyledons</taxon>
        <taxon>Gunneridae</taxon>
        <taxon>Pentapetalae</taxon>
        <taxon>asterids</taxon>
        <taxon>Cornales</taxon>
        <taxon>Nyssaceae</taxon>
        <taxon>Nyssa</taxon>
    </lineage>
</organism>
<sequence>MADSISSSASLGLQYHFRSISLPSRLHPHNIKIEAELNKLKTWAISSNPTTVPLSADTIQTALAGLVELYSCVEELLHSPLTQQALLQHQHEMLVEEALEGSVGLLDSCGVARDLFLAMKEHGQALQSVLRRKGGDLSIENNISAYMCLRKKVQKEIVKSLRTLKQIENKIGSSILLDVNHHLSMVIGVLREVTVITISVFRSFFLFLSIPSSMTKPGGWSLISKLMFTRSAASERDQKIFNEVGGVDFALHSLHGCIRRNDAKDDVQMARRRLQALDASIDSLEARLDCLFRSISLPSRLHPHNIKIEAESNKLKIWAISANPTTVLLSAYTIQTALVGLVELYNCVEELLHSPLTQQPLLQHQHGMLVEEALKRSVGLLDSCGVARDLFLATKEHGQALQSALRRKGGDLSIENNISAYMGFRKKLQKEMVKSLRTLKQMENKIGSSTLFDVNHYLSMVIVVLGEVTTITISVFRSFFLFLSVPSSMTKPGGWSLISRLIFTRSAASERGHKIFNEVGELILLCTPSMDAFGEMMPRMMYKWRGGDYWHLMLALTVLRLD</sequence>
<dbReference type="OrthoDB" id="1701699at2759"/>